<proteinExistence type="predicted"/>
<feature type="transmembrane region" description="Helical" evidence="1">
    <location>
        <begin position="214"/>
        <end position="232"/>
    </location>
</feature>
<feature type="transmembrane region" description="Helical" evidence="1">
    <location>
        <begin position="295"/>
        <end position="313"/>
    </location>
</feature>
<feature type="transmembrane region" description="Helical" evidence="1">
    <location>
        <begin position="351"/>
        <end position="376"/>
    </location>
</feature>
<comment type="caution">
    <text evidence="2">The sequence shown here is derived from an EMBL/GenBank/DDBJ whole genome shotgun (WGS) entry which is preliminary data.</text>
</comment>
<keyword evidence="1" id="KW-0812">Transmembrane</keyword>
<gene>
    <name evidence="2" type="ORF">JCM15548_13100</name>
</gene>
<keyword evidence="3" id="KW-1185">Reference proteome</keyword>
<protein>
    <submittedName>
        <fullName evidence="2">Uncharacterized protein</fullName>
    </submittedName>
</protein>
<accession>A0A0E9LZV6</accession>
<dbReference type="AlphaFoldDB" id="A0A0E9LZV6"/>
<dbReference type="PANTHER" id="PTHR34289">
    <property type="entry name" value="PROTEIN, PUTATIVE (DUF819)-RELATED"/>
    <property type="match status" value="1"/>
</dbReference>
<name>A0A0E9LZV6_9BACT</name>
<dbReference type="InterPro" id="IPR008537">
    <property type="entry name" value="DUF819"/>
</dbReference>
<dbReference type="EMBL" id="BAZW01000030">
    <property type="protein sequence ID" value="GAO30789.1"/>
    <property type="molecule type" value="Genomic_DNA"/>
</dbReference>
<feature type="transmembrane region" description="Helical" evidence="1">
    <location>
        <begin position="238"/>
        <end position="255"/>
    </location>
</feature>
<evidence type="ECO:0000313" key="3">
    <source>
        <dbReference type="Proteomes" id="UP000032900"/>
    </source>
</evidence>
<dbReference type="Proteomes" id="UP000032900">
    <property type="component" value="Unassembled WGS sequence"/>
</dbReference>
<sequence length="379" mass="41336">MLILLVLFFLGIPFLVLHLCHRFRYVNKLGAVVVAYIIGVVVGNVGILPDGSAGVQEAMTSLTIPLAIPLMLFSTSLADVFKLARVTFVSLLIGLVSVVIMVVSGYFLFTDDMTEPWKMGGLLIGLYTGGTPNLAALKLMLDVDETVYLVTHSADLVMGVFYLFFLLAMGQRFFSKFLPKSVVAESDRLTHSLDGQDPYYGILKRRFLVPLSKGFVLSVLVVGISVAISFLVPEEAQMAVIMLMITSLSLSLSFLSPVRRIPKTFELGMYFVLVFSVVVASMANVATLMAAALDVLYYVAWVVFGSLILQLLMSRLFRVDTDTMIITSTALVCSPPFVPVVAAALRNRSLVVPGLTIGIVGYAIGNYLGFLLAMLLRSW</sequence>
<feature type="transmembrane region" description="Helical" evidence="1">
    <location>
        <begin position="61"/>
        <end position="81"/>
    </location>
</feature>
<dbReference type="Pfam" id="PF05684">
    <property type="entry name" value="DUF819"/>
    <property type="match status" value="1"/>
</dbReference>
<feature type="transmembrane region" description="Helical" evidence="1">
    <location>
        <begin position="32"/>
        <end position="49"/>
    </location>
</feature>
<dbReference type="RefSeq" id="WP_062126143.1">
    <property type="nucleotide sequence ID" value="NZ_BAZW01000030.1"/>
</dbReference>
<reference evidence="2 3" key="1">
    <citation type="journal article" date="2015" name="Microbes Environ.">
        <title>Distribution and evolution of nitrogen fixation genes in the phylum bacteroidetes.</title>
        <authorList>
            <person name="Inoue J."/>
            <person name="Oshima K."/>
            <person name="Suda W."/>
            <person name="Sakamoto M."/>
            <person name="Iino T."/>
            <person name="Noda S."/>
            <person name="Hongoh Y."/>
            <person name="Hattori M."/>
            <person name="Ohkuma M."/>
        </authorList>
    </citation>
    <scope>NUCLEOTIDE SEQUENCE [LARGE SCALE GENOMIC DNA]</scope>
    <source>
        <strain evidence="2">JCM 15548</strain>
    </source>
</reference>
<dbReference type="PANTHER" id="PTHR34289:SF8">
    <property type="entry name" value="DUF819 DOMAIN-CONTAINING PROTEIN"/>
    <property type="match status" value="1"/>
</dbReference>
<organism evidence="2 3">
    <name type="scientific">Geofilum rubicundum JCM 15548</name>
    <dbReference type="NCBI Taxonomy" id="1236989"/>
    <lineage>
        <taxon>Bacteria</taxon>
        <taxon>Pseudomonadati</taxon>
        <taxon>Bacteroidota</taxon>
        <taxon>Bacteroidia</taxon>
        <taxon>Marinilabiliales</taxon>
        <taxon>Marinilabiliaceae</taxon>
        <taxon>Geofilum</taxon>
    </lineage>
</organism>
<feature type="transmembrane region" description="Helical" evidence="1">
    <location>
        <begin position="147"/>
        <end position="168"/>
    </location>
</feature>
<feature type="transmembrane region" description="Helical" evidence="1">
    <location>
        <begin position="267"/>
        <end position="289"/>
    </location>
</feature>
<evidence type="ECO:0000313" key="2">
    <source>
        <dbReference type="EMBL" id="GAO30789.1"/>
    </source>
</evidence>
<feature type="transmembrane region" description="Helical" evidence="1">
    <location>
        <begin position="325"/>
        <end position="345"/>
    </location>
</feature>
<dbReference type="OrthoDB" id="653763at2"/>
<keyword evidence="1" id="KW-1133">Transmembrane helix</keyword>
<keyword evidence="1" id="KW-0472">Membrane</keyword>
<evidence type="ECO:0000256" key="1">
    <source>
        <dbReference type="SAM" id="Phobius"/>
    </source>
</evidence>
<feature type="transmembrane region" description="Helical" evidence="1">
    <location>
        <begin position="87"/>
        <end position="109"/>
    </location>
</feature>